<evidence type="ECO:0000256" key="8">
    <source>
        <dbReference type="ARBA" id="ARBA00022842"/>
    </source>
</evidence>
<proteinExistence type="inferred from homology"/>
<keyword evidence="4" id="KW-0235">DNA replication</keyword>
<keyword evidence="3" id="KW-0515">Mutator protein</keyword>
<dbReference type="InterPro" id="IPR015797">
    <property type="entry name" value="NUDIX_hydrolase-like_dom_sf"/>
</dbReference>
<evidence type="ECO:0000313" key="15">
    <source>
        <dbReference type="Proteomes" id="UP000253318"/>
    </source>
</evidence>
<evidence type="ECO:0000256" key="4">
    <source>
        <dbReference type="ARBA" id="ARBA00022705"/>
    </source>
</evidence>
<evidence type="ECO:0000256" key="7">
    <source>
        <dbReference type="ARBA" id="ARBA00022801"/>
    </source>
</evidence>
<dbReference type="GO" id="GO:0044715">
    <property type="term" value="F:8-oxo-dGDP phosphatase activity"/>
    <property type="evidence" value="ECO:0007669"/>
    <property type="project" value="TreeGrafter"/>
</dbReference>
<feature type="region of interest" description="Disordered" evidence="12">
    <location>
        <begin position="1"/>
        <end position="160"/>
    </location>
</feature>
<accession>A0A368T8K6</accession>
<dbReference type="EC" id="3.6.1.55" evidence="11"/>
<dbReference type="GO" id="GO:0044716">
    <property type="term" value="F:8-oxo-GDP phosphatase activity"/>
    <property type="evidence" value="ECO:0007669"/>
    <property type="project" value="TreeGrafter"/>
</dbReference>
<evidence type="ECO:0000259" key="13">
    <source>
        <dbReference type="PROSITE" id="PS51462"/>
    </source>
</evidence>
<evidence type="ECO:0000313" key="14">
    <source>
        <dbReference type="EMBL" id="RCV60685.1"/>
    </source>
</evidence>
<organism evidence="14 15">
    <name type="scientific">Marinitenerispora sediminis</name>
    <dbReference type="NCBI Taxonomy" id="1931232"/>
    <lineage>
        <taxon>Bacteria</taxon>
        <taxon>Bacillati</taxon>
        <taxon>Actinomycetota</taxon>
        <taxon>Actinomycetes</taxon>
        <taxon>Streptosporangiales</taxon>
        <taxon>Nocardiopsidaceae</taxon>
        <taxon>Marinitenerispora</taxon>
    </lineage>
</organism>
<evidence type="ECO:0000256" key="3">
    <source>
        <dbReference type="ARBA" id="ARBA00022457"/>
    </source>
</evidence>
<comment type="similarity">
    <text evidence="2">Belongs to the Nudix hydrolase family.</text>
</comment>
<comment type="caution">
    <text evidence="14">The sequence shown here is derived from an EMBL/GenBank/DDBJ whole genome shotgun (WGS) entry which is preliminary data.</text>
</comment>
<dbReference type="GO" id="GO:0046872">
    <property type="term" value="F:metal ion binding"/>
    <property type="evidence" value="ECO:0007669"/>
    <property type="project" value="UniProtKB-KW"/>
</dbReference>
<dbReference type="PRINTS" id="PR00502">
    <property type="entry name" value="NUDIXFAMILY"/>
</dbReference>
<reference evidence="14 15" key="1">
    <citation type="submission" date="2018-04" db="EMBL/GenBank/DDBJ databases">
        <title>Novel actinobacteria from marine sediment.</title>
        <authorList>
            <person name="Ng Z.Y."/>
            <person name="Tan G.Y.A."/>
        </authorList>
    </citation>
    <scope>NUCLEOTIDE SEQUENCE [LARGE SCALE GENOMIC DNA]</scope>
    <source>
        <strain evidence="14 15">TPS81</strain>
    </source>
</reference>
<keyword evidence="7" id="KW-0378">Hydrolase</keyword>
<dbReference type="GO" id="GO:0006260">
    <property type="term" value="P:DNA replication"/>
    <property type="evidence" value="ECO:0007669"/>
    <property type="project" value="UniProtKB-KW"/>
</dbReference>
<dbReference type="GO" id="GO:0035539">
    <property type="term" value="F:8-oxo-7,8-dihydrodeoxyguanosine triphosphate pyrophosphatase activity"/>
    <property type="evidence" value="ECO:0007669"/>
    <property type="project" value="UniProtKB-EC"/>
</dbReference>
<dbReference type="SUPFAM" id="SSF55811">
    <property type="entry name" value="Nudix"/>
    <property type="match status" value="1"/>
</dbReference>
<dbReference type="EMBL" id="QEIN01000035">
    <property type="protein sequence ID" value="RCV60685.1"/>
    <property type="molecule type" value="Genomic_DNA"/>
</dbReference>
<keyword evidence="15" id="KW-1185">Reference proteome</keyword>
<dbReference type="PANTHER" id="PTHR47707">
    <property type="entry name" value="8-OXO-DGTP DIPHOSPHATASE"/>
    <property type="match status" value="1"/>
</dbReference>
<feature type="compositionally biased region" description="Basic and acidic residues" evidence="12">
    <location>
        <begin position="1"/>
        <end position="16"/>
    </location>
</feature>
<keyword evidence="8" id="KW-0460">Magnesium</keyword>
<comment type="catalytic activity">
    <reaction evidence="10">
        <text>8-oxo-dGTP + H2O = 8-oxo-dGMP + diphosphate + H(+)</text>
        <dbReference type="Rhea" id="RHEA:31575"/>
        <dbReference type="ChEBI" id="CHEBI:15377"/>
        <dbReference type="ChEBI" id="CHEBI:15378"/>
        <dbReference type="ChEBI" id="CHEBI:33019"/>
        <dbReference type="ChEBI" id="CHEBI:63224"/>
        <dbReference type="ChEBI" id="CHEBI:77896"/>
        <dbReference type="EC" id="3.6.1.55"/>
    </reaction>
</comment>
<dbReference type="PANTHER" id="PTHR47707:SF1">
    <property type="entry name" value="NUDIX HYDROLASE FAMILY PROTEIN"/>
    <property type="match status" value="1"/>
</dbReference>
<sequence length="356" mass="38086">MERHVLRGHPLVDRQLRPGLARPGHQHAAQLPGSGGDAEAVPGEPHHGGLAVHPPGPHRLVHRGDVPLARRPRPAGDPPRCRPRGRRPPPQRDRRAAPRRRVAPPERGHGGAQDQGGPPVSIQPAARRRAPSRSTACGSPPAPGPGAPAELPPRSAVSGRPPAQAACLRLVLLRPDSSGRSCLPAGSGAPRPDPANARTDRPALRRGWVPWSLVTEPVIVVGAAIVRDGVLLAAQRAEPPQMRGRWELPGGKVDPGESDEEALVRECREELGVRIRPVHRLGADAPFPLRPDSPPAVLRVWLAELVEGEPQPLEHLALRWLSADSLAEVDWLPADLPFLGDIRPFLKSDDPVPGPS</sequence>
<feature type="region of interest" description="Disordered" evidence="12">
    <location>
        <begin position="178"/>
        <end position="201"/>
    </location>
</feature>
<evidence type="ECO:0000256" key="1">
    <source>
        <dbReference type="ARBA" id="ARBA00001946"/>
    </source>
</evidence>
<gene>
    <name evidence="14" type="ORF">DEF24_06490</name>
</gene>
<dbReference type="GO" id="GO:0008413">
    <property type="term" value="F:8-oxo-7,8-dihydroguanosine triphosphate pyrophosphatase activity"/>
    <property type="evidence" value="ECO:0007669"/>
    <property type="project" value="TreeGrafter"/>
</dbReference>
<evidence type="ECO:0000256" key="2">
    <source>
        <dbReference type="ARBA" id="ARBA00005582"/>
    </source>
</evidence>
<dbReference type="Gene3D" id="3.90.79.10">
    <property type="entry name" value="Nucleoside Triphosphate Pyrophosphohydrolase"/>
    <property type="match status" value="1"/>
</dbReference>
<dbReference type="Pfam" id="PF00293">
    <property type="entry name" value="NUDIX"/>
    <property type="match status" value="1"/>
</dbReference>
<feature type="domain" description="Nudix hydrolase" evidence="13">
    <location>
        <begin position="216"/>
        <end position="346"/>
    </location>
</feature>
<dbReference type="Proteomes" id="UP000253318">
    <property type="component" value="Unassembled WGS sequence"/>
</dbReference>
<name>A0A368T8K6_9ACTN</name>
<evidence type="ECO:0000256" key="12">
    <source>
        <dbReference type="SAM" id="MobiDB-lite"/>
    </source>
</evidence>
<keyword evidence="5" id="KW-0479">Metal-binding</keyword>
<dbReference type="AlphaFoldDB" id="A0A368T8K6"/>
<comment type="cofactor">
    <cofactor evidence="1">
        <name>Mg(2+)</name>
        <dbReference type="ChEBI" id="CHEBI:18420"/>
    </cofactor>
</comment>
<dbReference type="CDD" id="cd03425">
    <property type="entry name" value="NUDIX_MutT_NudA_like"/>
    <property type="match status" value="1"/>
</dbReference>
<evidence type="ECO:0000256" key="9">
    <source>
        <dbReference type="ARBA" id="ARBA00023204"/>
    </source>
</evidence>
<evidence type="ECO:0000256" key="10">
    <source>
        <dbReference type="ARBA" id="ARBA00035861"/>
    </source>
</evidence>
<evidence type="ECO:0000256" key="5">
    <source>
        <dbReference type="ARBA" id="ARBA00022723"/>
    </source>
</evidence>
<evidence type="ECO:0000256" key="11">
    <source>
        <dbReference type="ARBA" id="ARBA00038905"/>
    </source>
</evidence>
<dbReference type="InterPro" id="IPR020476">
    <property type="entry name" value="Nudix_hydrolase"/>
</dbReference>
<dbReference type="GO" id="GO:0006281">
    <property type="term" value="P:DNA repair"/>
    <property type="evidence" value="ECO:0007669"/>
    <property type="project" value="UniProtKB-KW"/>
</dbReference>
<evidence type="ECO:0000256" key="6">
    <source>
        <dbReference type="ARBA" id="ARBA00022763"/>
    </source>
</evidence>
<keyword evidence="6" id="KW-0227">DNA damage</keyword>
<dbReference type="InterPro" id="IPR047127">
    <property type="entry name" value="MutT-like"/>
</dbReference>
<keyword evidence="9" id="KW-0234">DNA repair</keyword>
<dbReference type="InterPro" id="IPR000086">
    <property type="entry name" value="NUDIX_hydrolase_dom"/>
</dbReference>
<protein>
    <recommendedName>
        <fullName evidence="11">8-oxo-dGTP diphosphatase</fullName>
        <ecNumber evidence="11">3.6.1.55</ecNumber>
    </recommendedName>
</protein>
<dbReference type="OrthoDB" id="9810648at2"/>
<dbReference type="PROSITE" id="PS51462">
    <property type="entry name" value="NUDIX"/>
    <property type="match status" value="1"/>
</dbReference>